<evidence type="ECO:0000313" key="2">
    <source>
        <dbReference type="Proteomes" id="UP000288351"/>
    </source>
</evidence>
<accession>A0A401QS85</accession>
<dbReference type="EMBL" id="BHXC01000006">
    <property type="protein sequence ID" value="GCB88261.1"/>
    <property type="molecule type" value="Genomic_DNA"/>
</dbReference>
<evidence type="ECO:0000313" key="1">
    <source>
        <dbReference type="EMBL" id="GCB88261.1"/>
    </source>
</evidence>
<proteinExistence type="predicted"/>
<dbReference type="Proteomes" id="UP000288351">
    <property type="component" value="Unassembled WGS sequence"/>
</dbReference>
<name>A0A401QS85_STRNR</name>
<organism evidence="1 2">
    <name type="scientific">Streptomyces noursei</name>
    <name type="common">Streptomyces albulus</name>
    <dbReference type="NCBI Taxonomy" id="1971"/>
    <lineage>
        <taxon>Bacteria</taxon>
        <taxon>Bacillati</taxon>
        <taxon>Actinomycetota</taxon>
        <taxon>Actinomycetes</taxon>
        <taxon>Kitasatosporales</taxon>
        <taxon>Streptomycetaceae</taxon>
        <taxon>Streptomyces</taxon>
    </lineage>
</organism>
<comment type="caution">
    <text evidence="1">The sequence shown here is derived from an EMBL/GenBank/DDBJ whole genome shotgun (WGS) entry which is preliminary data.</text>
</comment>
<sequence>MRDRQAGSARSTPSPCRLRRRHLSVVALRRVVFAGADRYGPHGPAITYEQLRDLVAADRGAGYVPCPAEASSW</sequence>
<protein>
    <submittedName>
        <fullName evidence="1">Uncharacterized protein</fullName>
    </submittedName>
</protein>
<reference evidence="1 2" key="1">
    <citation type="journal article" date="2019" name="Microbiol. Resour. Announc.">
        <title>Draft Genome Sequence of the Most Traditional epsilon-Poly-l-Lysine Producer, Streptomyces albulus NBRC14147.</title>
        <authorList>
            <person name="Yamanaka K."/>
            <person name="Hamano Y."/>
        </authorList>
    </citation>
    <scope>NUCLEOTIDE SEQUENCE [LARGE SCALE GENOMIC DNA]</scope>
    <source>
        <strain evidence="1 2">NBRC 14147</strain>
    </source>
</reference>
<dbReference type="AlphaFoldDB" id="A0A401QS85"/>
<gene>
    <name evidence="1" type="ORF">SALB_00931</name>
</gene>